<reference evidence="1" key="1">
    <citation type="submission" date="2020-05" db="UniProtKB">
        <authorList>
            <consortium name="EnsemblMetazoa"/>
        </authorList>
    </citation>
    <scope>IDENTIFICATION</scope>
    <source>
        <strain evidence="1">Aabys</strain>
    </source>
</reference>
<sequence>MIVKRHMQGNATMKPGDFVDEFEIVHLDCVINNVRRYSGSSLCIDGEFSEQFPKCRTVCDRSLLNDLSIMYEVYSSSGQYLESYVYRYGIPVNSRVEIWCASGFRRNSRNTQNRVSNRQILHCLENGKFDQLIEPFAAEVDADEQRCQLPLDLNNTIITRHLHENDAMNPGDFVDHYQIVHVKCEINNVITYVKSLLCRRGTFTEEIPKCDDVQQANDN</sequence>
<dbReference type="VEuPathDB" id="VectorBase:MDOA015938"/>
<evidence type="ECO:0008006" key="2">
    <source>
        <dbReference type="Google" id="ProtNLM"/>
    </source>
</evidence>
<name>A0A1I8NIZ0_MUSDO</name>
<dbReference type="EnsemblMetazoa" id="MDOA015938-RA">
    <property type="protein sequence ID" value="MDOA015938-PA"/>
    <property type="gene ID" value="MDOA015938"/>
</dbReference>
<proteinExistence type="predicted"/>
<dbReference type="VEuPathDB" id="VectorBase:MDOMA2_002300"/>
<organism evidence="1">
    <name type="scientific">Musca domestica</name>
    <name type="common">House fly</name>
    <dbReference type="NCBI Taxonomy" id="7370"/>
    <lineage>
        <taxon>Eukaryota</taxon>
        <taxon>Metazoa</taxon>
        <taxon>Ecdysozoa</taxon>
        <taxon>Arthropoda</taxon>
        <taxon>Hexapoda</taxon>
        <taxon>Insecta</taxon>
        <taxon>Pterygota</taxon>
        <taxon>Neoptera</taxon>
        <taxon>Endopterygota</taxon>
        <taxon>Diptera</taxon>
        <taxon>Brachycera</taxon>
        <taxon>Muscomorpha</taxon>
        <taxon>Muscoidea</taxon>
        <taxon>Muscidae</taxon>
        <taxon>Musca</taxon>
    </lineage>
</organism>
<dbReference type="AlphaFoldDB" id="A0A1I8NIZ0"/>
<accession>A0A1I8NIZ0</accession>
<protein>
    <recommendedName>
        <fullName evidence="2">Sushi domain-containing protein</fullName>
    </recommendedName>
</protein>
<evidence type="ECO:0000313" key="1">
    <source>
        <dbReference type="EnsemblMetazoa" id="MDOA015938-PA"/>
    </source>
</evidence>
<dbReference type="OrthoDB" id="2019384at2759"/>
<gene>
    <name evidence="1" type="primary">105262074</name>
</gene>